<dbReference type="Pfam" id="PF01022">
    <property type="entry name" value="HTH_5"/>
    <property type="match status" value="1"/>
</dbReference>
<dbReference type="SUPFAM" id="SSF46785">
    <property type="entry name" value="Winged helix' DNA-binding domain"/>
    <property type="match status" value="1"/>
</dbReference>
<evidence type="ECO:0000313" key="6">
    <source>
        <dbReference type="Proteomes" id="UP001500920"/>
    </source>
</evidence>
<keyword evidence="2" id="KW-0238">DNA-binding</keyword>
<name>A0ABP7EB23_9STAP</name>
<dbReference type="SMART" id="SM00418">
    <property type="entry name" value="HTH_ARSR"/>
    <property type="match status" value="1"/>
</dbReference>
<keyword evidence="1" id="KW-0805">Transcription regulation</keyword>
<dbReference type="InterPro" id="IPR051081">
    <property type="entry name" value="HTH_MetalResp_TranReg"/>
</dbReference>
<comment type="caution">
    <text evidence="5">The sequence shown here is derived from an EMBL/GenBank/DDBJ whole genome shotgun (WGS) entry which is preliminary data.</text>
</comment>
<dbReference type="PRINTS" id="PR00778">
    <property type="entry name" value="HTHARSR"/>
</dbReference>
<evidence type="ECO:0000256" key="1">
    <source>
        <dbReference type="ARBA" id="ARBA00023015"/>
    </source>
</evidence>
<keyword evidence="6" id="KW-1185">Reference proteome</keyword>
<reference evidence="6" key="1">
    <citation type="journal article" date="2019" name="Int. J. Syst. Evol. Microbiol.">
        <title>The Global Catalogue of Microorganisms (GCM) 10K type strain sequencing project: providing services to taxonomists for standard genome sequencing and annotation.</title>
        <authorList>
            <consortium name="The Broad Institute Genomics Platform"/>
            <consortium name="The Broad Institute Genome Sequencing Center for Infectious Disease"/>
            <person name="Wu L."/>
            <person name="Ma J."/>
        </authorList>
    </citation>
    <scope>NUCLEOTIDE SEQUENCE [LARGE SCALE GENOMIC DNA]</scope>
    <source>
        <strain evidence="6">JCM 16981</strain>
    </source>
</reference>
<dbReference type="InterPro" id="IPR036390">
    <property type="entry name" value="WH_DNA-bd_sf"/>
</dbReference>
<keyword evidence="3" id="KW-0804">Transcription</keyword>
<accession>A0ABP7EB23</accession>
<evidence type="ECO:0000259" key="4">
    <source>
        <dbReference type="PROSITE" id="PS50987"/>
    </source>
</evidence>
<sequence length="113" mass="12766">METTVDINDVAELFKVLGDHSRLSMVAMMYKKECCVCDFTECFNMSQPAVSQHLKRLRTLGLITERKDGYWTHLSLNSDSPFMEMLSKLLATTPGLDAHVDRLLASCTREACC</sequence>
<dbReference type="InterPro" id="IPR011991">
    <property type="entry name" value="ArsR-like_HTH"/>
</dbReference>
<dbReference type="RefSeq" id="WP_344700822.1">
    <property type="nucleotide sequence ID" value="NZ_BAABCK010000011.1"/>
</dbReference>
<evidence type="ECO:0000313" key="5">
    <source>
        <dbReference type="EMBL" id="GAA3715767.1"/>
    </source>
</evidence>
<dbReference type="PANTHER" id="PTHR33154">
    <property type="entry name" value="TRANSCRIPTIONAL REGULATOR, ARSR FAMILY"/>
    <property type="match status" value="1"/>
</dbReference>
<dbReference type="EMBL" id="BAABCK010000011">
    <property type="protein sequence ID" value="GAA3715767.1"/>
    <property type="molecule type" value="Genomic_DNA"/>
</dbReference>
<feature type="domain" description="HTH arsR-type" evidence="4">
    <location>
        <begin position="2"/>
        <end position="97"/>
    </location>
</feature>
<evidence type="ECO:0000256" key="3">
    <source>
        <dbReference type="ARBA" id="ARBA00023163"/>
    </source>
</evidence>
<dbReference type="PANTHER" id="PTHR33154:SF18">
    <property type="entry name" value="ARSENICAL RESISTANCE OPERON REPRESSOR"/>
    <property type="match status" value="1"/>
</dbReference>
<dbReference type="Proteomes" id="UP001500920">
    <property type="component" value="Unassembled WGS sequence"/>
</dbReference>
<proteinExistence type="predicted"/>
<dbReference type="CDD" id="cd00090">
    <property type="entry name" value="HTH_ARSR"/>
    <property type="match status" value="1"/>
</dbReference>
<dbReference type="Gene3D" id="1.10.10.10">
    <property type="entry name" value="Winged helix-like DNA-binding domain superfamily/Winged helix DNA-binding domain"/>
    <property type="match status" value="1"/>
</dbReference>
<dbReference type="NCBIfam" id="NF033788">
    <property type="entry name" value="HTH_metalloreg"/>
    <property type="match status" value="1"/>
</dbReference>
<dbReference type="InterPro" id="IPR001845">
    <property type="entry name" value="HTH_ArsR_DNA-bd_dom"/>
</dbReference>
<dbReference type="PROSITE" id="PS50987">
    <property type="entry name" value="HTH_ARSR_2"/>
    <property type="match status" value="1"/>
</dbReference>
<dbReference type="InterPro" id="IPR036388">
    <property type="entry name" value="WH-like_DNA-bd_sf"/>
</dbReference>
<organism evidence="5 6">
    <name type="scientific">Salinicoccus jeotgali</name>
    <dbReference type="NCBI Taxonomy" id="381634"/>
    <lineage>
        <taxon>Bacteria</taxon>
        <taxon>Bacillati</taxon>
        <taxon>Bacillota</taxon>
        <taxon>Bacilli</taxon>
        <taxon>Bacillales</taxon>
        <taxon>Staphylococcaceae</taxon>
        <taxon>Salinicoccus</taxon>
    </lineage>
</organism>
<protein>
    <submittedName>
        <fullName evidence="5">Metal-responsive transcriptional regulator AseR</fullName>
    </submittedName>
</protein>
<gene>
    <name evidence="5" type="primary">aseR</name>
    <name evidence="5" type="ORF">GCM10022378_02670</name>
</gene>
<evidence type="ECO:0000256" key="2">
    <source>
        <dbReference type="ARBA" id="ARBA00023125"/>
    </source>
</evidence>